<dbReference type="Pfam" id="PF19513">
    <property type="entry name" value="DUF6047"/>
    <property type="match status" value="1"/>
</dbReference>
<protein>
    <submittedName>
        <fullName evidence="2">Uncharacterized protein</fullName>
    </submittedName>
</protein>
<feature type="region of interest" description="Disordered" evidence="1">
    <location>
        <begin position="345"/>
        <end position="379"/>
    </location>
</feature>
<comment type="caution">
    <text evidence="2">The sequence shown here is derived from an EMBL/GenBank/DDBJ whole genome shotgun (WGS) entry which is preliminary data.</text>
</comment>
<proteinExistence type="predicted"/>
<accession>A0A6I0ZW06</accession>
<evidence type="ECO:0000256" key="1">
    <source>
        <dbReference type="SAM" id="MobiDB-lite"/>
    </source>
</evidence>
<evidence type="ECO:0000313" key="2">
    <source>
        <dbReference type="EMBL" id="KAB6529164.1"/>
    </source>
</evidence>
<dbReference type="AlphaFoldDB" id="A0A6I0ZW06"/>
<sequence length="379" mass="42564">MEKETDLKQSGPLVLFNVDRKGRLADYAVCHSDHECGDYLLRQAELALGGAYVPNESVYCLAGAERTDDGLPELLDDYIREGNIRDLPSIDLRSLTFIHETTGGGLPEGMWAILEKTEQLLDSPDNRKILEAYHAYHEKRENALPERTLSAVRTDKGVLLFDDSGRGLQCLEGYLRYHADRYFSPELHGLEKLEVYHFSTSDKGISDAAKRCAFMFTPQGRREFVPQKARYQPDSLVAGLHPSAGCPMHADGEAFRRFVKTFGLNATDEANEIAALTGIRARGLSDPGQLEKVSVHRAGFRSLYERRQACLERNDIVMYRALGQASMNMAERILRTEYKVREHVSPIQGKGLKPASEPLAGKKTINRRKKANGTPKRRI</sequence>
<dbReference type="Proteomes" id="UP000469427">
    <property type="component" value="Unassembled WGS sequence"/>
</dbReference>
<organism evidence="2 3">
    <name type="scientific">Phocaeicola vulgatus</name>
    <name type="common">Bacteroides vulgatus</name>
    <dbReference type="NCBI Taxonomy" id="821"/>
    <lineage>
        <taxon>Bacteria</taxon>
        <taxon>Pseudomonadati</taxon>
        <taxon>Bacteroidota</taxon>
        <taxon>Bacteroidia</taxon>
        <taxon>Bacteroidales</taxon>
        <taxon>Bacteroidaceae</taxon>
        <taxon>Phocaeicola</taxon>
    </lineage>
</organism>
<feature type="compositionally biased region" description="Basic residues" evidence="1">
    <location>
        <begin position="364"/>
        <end position="379"/>
    </location>
</feature>
<dbReference type="InterPro" id="IPR046110">
    <property type="entry name" value="DUF6047"/>
</dbReference>
<reference evidence="2 3" key="1">
    <citation type="journal article" date="2019" name="Nat. Med.">
        <title>A library of human gut bacterial isolates paired with longitudinal multiomics data enables mechanistic microbiome research.</title>
        <authorList>
            <person name="Poyet M."/>
            <person name="Groussin M."/>
            <person name="Gibbons S.M."/>
            <person name="Avila-Pacheco J."/>
            <person name="Jiang X."/>
            <person name="Kearney S.M."/>
            <person name="Perrotta A.R."/>
            <person name="Berdy B."/>
            <person name="Zhao S."/>
            <person name="Lieberman T.D."/>
            <person name="Swanson P.K."/>
            <person name="Smith M."/>
            <person name="Roesemann S."/>
            <person name="Alexander J.E."/>
            <person name="Rich S.A."/>
            <person name="Livny J."/>
            <person name="Vlamakis H."/>
            <person name="Clish C."/>
            <person name="Bullock K."/>
            <person name="Deik A."/>
            <person name="Scott J."/>
            <person name="Pierce K.A."/>
            <person name="Xavier R.J."/>
            <person name="Alm E.J."/>
        </authorList>
    </citation>
    <scope>NUCLEOTIDE SEQUENCE [LARGE SCALE GENOMIC DNA]</scope>
    <source>
        <strain evidence="2 3">BIOML-A122</strain>
    </source>
</reference>
<name>A0A6I0ZW06_PHOVU</name>
<gene>
    <name evidence="2" type="ORF">GAY98_03295</name>
</gene>
<evidence type="ECO:0000313" key="3">
    <source>
        <dbReference type="Proteomes" id="UP000469427"/>
    </source>
</evidence>
<dbReference type="EMBL" id="WDBI01000004">
    <property type="protein sequence ID" value="KAB6529164.1"/>
    <property type="molecule type" value="Genomic_DNA"/>
</dbReference>
<dbReference type="RefSeq" id="WP_087339087.1">
    <property type="nucleotide sequence ID" value="NZ_JAQDMD010000005.1"/>
</dbReference>